<evidence type="ECO:0000259" key="6">
    <source>
        <dbReference type="PROSITE" id="PS50865"/>
    </source>
</evidence>
<dbReference type="PANTHER" id="PTHR47570">
    <property type="entry name" value="ZINC ION BINDING PROTEIN"/>
    <property type="match status" value="1"/>
</dbReference>
<keyword evidence="8" id="KW-1185">Reference proteome</keyword>
<protein>
    <submittedName>
        <fullName evidence="7">Zinc finger MYND domain-containing protein 15</fullName>
    </submittedName>
</protein>
<keyword evidence="1" id="KW-0479">Metal-binding</keyword>
<keyword evidence="3" id="KW-0862">Zinc</keyword>
<dbReference type="GO" id="GO:0008270">
    <property type="term" value="F:zinc ion binding"/>
    <property type="evidence" value="ECO:0007669"/>
    <property type="project" value="UniProtKB-KW"/>
</dbReference>
<proteinExistence type="predicted"/>
<feature type="compositionally biased region" description="Low complexity" evidence="5">
    <location>
        <begin position="92"/>
        <end position="133"/>
    </location>
</feature>
<dbReference type="Proteomes" id="UP000242188">
    <property type="component" value="Unassembled WGS sequence"/>
</dbReference>
<organism evidence="7 8">
    <name type="scientific">Mizuhopecten yessoensis</name>
    <name type="common">Japanese scallop</name>
    <name type="synonym">Patinopecten yessoensis</name>
    <dbReference type="NCBI Taxonomy" id="6573"/>
    <lineage>
        <taxon>Eukaryota</taxon>
        <taxon>Metazoa</taxon>
        <taxon>Spiralia</taxon>
        <taxon>Lophotrochozoa</taxon>
        <taxon>Mollusca</taxon>
        <taxon>Bivalvia</taxon>
        <taxon>Autobranchia</taxon>
        <taxon>Pteriomorphia</taxon>
        <taxon>Pectinida</taxon>
        <taxon>Pectinoidea</taxon>
        <taxon>Pectinidae</taxon>
        <taxon>Mizuhopecten</taxon>
    </lineage>
</organism>
<evidence type="ECO:0000256" key="3">
    <source>
        <dbReference type="ARBA" id="ARBA00022833"/>
    </source>
</evidence>
<sequence length="659" mass="72975">MLVIQDRCSLVVGFTVWDTSATTLSDHVYLALCTACLFPVVHRPRRPRYFSFRDKYLAKICMSDVDGLGITCIMGPDRTICQMPSHSVIASTDTPPVVTSTGTPPVVTSTDTPPVVTSTGTPPVITSTGTPPVLTSTDTPPVITSTDTPPVITSTGTPPVVTSTDAPPVVTSTGTPPVITSTGTPPVLTSTDTPPVITSTDAPPLFRECNVCHFRAEKEVFHTCEGCGAMLYCTQACQETDWGQEGQTTLYNHSKWCHRLKLYMEEEKQLIDLPFTFTSDTTHPDFGVQQLEAFLQRIGLFGRGLWQWVCPVTSGLPVTQTHGTGFFKDHQNPFLDIKENACSTEGLPENNSTQGSQSSESGTKLDPSEDPCSQVDRTEDSESSVSRQEISYTKVDQSESCGIRDQLRNHDVPMDQSGDACAIGDQLRNRDVPVGQSGFASTPLTDWANYYKHKGFSFDSPIAVLLQWPLTLYYILTSCLPQDYGCGLAEDRPVILDILGVEQEVDLYPVFQELGNLLPGHDFVINLFGKNISKVVDRCVKVMGRVKIKVYRCLYHNYKGRWKPDLAIGFNAGIAAYPSWRDTIRKLKDEQIPAYFTDYCHYSADLGREVVREGCYLETSTPSVNPFRSPMRRVCEQHLLPWFKMAYKRTSPTSSGWEK</sequence>
<gene>
    <name evidence="7" type="ORF">KP79_PYT15121</name>
</gene>
<comment type="caution">
    <text evidence="7">The sequence shown here is derived from an EMBL/GenBank/DDBJ whole genome shotgun (WGS) entry which is preliminary data.</text>
</comment>
<evidence type="ECO:0000313" key="8">
    <source>
        <dbReference type="Proteomes" id="UP000242188"/>
    </source>
</evidence>
<evidence type="ECO:0000256" key="2">
    <source>
        <dbReference type="ARBA" id="ARBA00022771"/>
    </source>
</evidence>
<dbReference type="InterPro" id="IPR046824">
    <property type="entry name" value="Mss51-like_C"/>
</dbReference>
<name>A0A210PRF2_MIZYE</name>
<dbReference type="PROSITE" id="PS50865">
    <property type="entry name" value="ZF_MYND_2"/>
    <property type="match status" value="1"/>
</dbReference>
<dbReference type="STRING" id="6573.A0A210PRF2"/>
<dbReference type="EMBL" id="NEDP02005548">
    <property type="protein sequence ID" value="OWF39016.1"/>
    <property type="molecule type" value="Genomic_DNA"/>
</dbReference>
<dbReference type="OrthoDB" id="5282002at2759"/>
<accession>A0A210PRF2</accession>
<dbReference type="InterPro" id="IPR002893">
    <property type="entry name" value="Znf_MYND"/>
</dbReference>
<evidence type="ECO:0000256" key="1">
    <source>
        <dbReference type="ARBA" id="ARBA00022723"/>
    </source>
</evidence>
<dbReference type="Pfam" id="PF20179">
    <property type="entry name" value="MSS51_C"/>
    <property type="match status" value="1"/>
</dbReference>
<dbReference type="PRINTS" id="PR01217">
    <property type="entry name" value="PRICHEXTENSN"/>
</dbReference>
<dbReference type="Gene3D" id="6.10.140.2220">
    <property type="match status" value="1"/>
</dbReference>
<feature type="compositionally biased region" description="Low complexity" evidence="5">
    <location>
        <begin position="349"/>
        <end position="362"/>
    </location>
</feature>
<evidence type="ECO:0000256" key="5">
    <source>
        <dbReference type="SAM" id="MobiDB-lite"/>
    </source>
</evidence>
<dbReference type="SUPFAM" id="SSF144232">
    <property type="entry name" value="HIT/MYND zinc finger-like"/>
    <property type="match status" value="1"/>
</dbReference>
<feature type="region of interest" description="Disordered" evidence="5">
    <location>
        <begin position="92"/>
        <end position="195"/>
    </location>
</feature>
<feature type="compositionally biased region" description="Polar residues" evidence="5">
    <location>
        <begin position="134"/>
        <end position="147"/>
    </location>
</feature>
<evidence type="ECO:0000256" key="4">
    <source>
        <dbReference type="PROSITE-ProRule" id="PRU00134"/>
    </source>
</evidence>
<reference evidence="7 8" key="1">
    <citation type="journal article" date="2017" name="Nat. Ecol. Evol.">
        <title>Scallop genome provides insights into evolution of bilaterian karyotype and development.</title>
        <authorList>
            <person name="Wang S."/>
            <person name="Zhang J."/>
            <person name="Jiao W."/>
            <person name="Li J."/>
            <person name="Xun X."/>
            <person name="Sun Y."/>
            <person name="Guo X."/>
            <person name="Huan P."/>
            <person name="Dong B."/>
            <person name="Zhang L."/>
            <person name="Hu X."/>
            <person name="Sun X."/>
            <person name="Wang J."/>
            <person name="Zhao C."/>
            <person name="Wang Y."/>
            <person name="Wang D."/>
            <person name="Huang X."/>
            <person name="Wang R."/>
            <person name="Lv J."/>
            <person name="Li Y."/>
            <person name="Zhang Z."/>
            <person name="Liu B."/>
            <person name="Lu W."/>
            <person name="Hui Y."/>
            <person name="Liang J."/>
            <person name="Zhou Z."/>
            <person name="Hou R."/>
            <person name="Li X."/>
            <person name="Liu Y."/>
            <person name="Li H."/>
            <person name="Ning X."/>
            <person name="Lin Y."/>
            <person name="Zhao L."/>
            <person name="Xing Q."/>
            <person name="Dou J."/>
            <person name="Li Y."/>
            <person name="Mao J."/>
            <person name="Guo H."/>
            <person name="Dou H."/>
            <person name="Li T."/>
            <person name="Mu C."/>
            <person name="Jiang W."/>
            <person name="Fu Q."/>
            <person name="Fu X."/>
            <person name="Miao Y."/>
            <person name="Liu J."/>
            <person name="Yu Q."/>
            <person name="Li R."/>
            <person name="Liao H."/>
            <person name="Li X."/>
            <person name="Kong Y."/>
            <person name="Jiang Z."/>
            <person name="Chourrout D."/>
            <person name="Li R."/>
            <person name="Bao Z."/>
        </authorList>
    </citation>
    <scope>NUCLEOTIDE SEQUENCE [LARGE SCALE GENOMIC DNA]</scope>
    <source>
        <strain evidence="7 8">PY_sf001</strain>
    </source>
</reference>
<feature type="compositionally biased region" description="Low complexity" evidence="5">
    <location>
        <begin position="148"/>
        <end position="187"/>
    </location>
</feature>
<feature type="region of interest" description="Disordered" evidence="5">
    <location>
        <begin position="343"/>
        <end position="390"/>
    </location>
</feature>
<evidence type="ECO:0000313" key="7">
    <source>
        <dbReference type="EMBL" id="OWF39016.1"/>
    </source>
</evidence>
<feature type="domain" description="MYND-type" evidence="6">
    <location>
        <begin position="209"/>
        <end position="257"/>
    </location>
</feature>
<dbReference type="AlphaFoldDB" id="A0A210PRF2"/>
<dbReference type="PANTHER" id="PTHR47570:SF1">
    <property type="entry name" value="ZINC ION BINDING PROTEIN"/>
    <property type="match status" value="1"/>
</dbReference>
<keyword evidence="2 4" id="KW-0863">Zinc-finger</keyword>